<protein>
    <submittedName>
        <fullName evidence="2">Plasmid mobilization relaxosome protein MobC</fullName>
    </submittedName>
</protein>
<dbReference type="InterPro" id="IPR053842">
    <property type="entry name" value="NikA-like"/>
</dbReference>
<dbReference type="AlphaFoldDB" id="A0AAW6RDR2"/>
<evidence type="ECO:0000256" key="1">
    <source>
        <dbReference type="SAM" id="MobiDB-lite"/>
    </source>
</evidence>
<feature type="compositionally biased region" description="Basic and acidic residues" evidence="1">
    <location>
        <begin position="140"/>
        <end position="150"/>
    </location>
</feature>
<proteinExistence type="predicted"/>
<reference evidence="2" key="1">
    <citation type="submission" date="2023-04" db="EMBL/GenBank/DDBJ databases">
        <title>Characterization and analysis of the complete genome of Gordonia rubripertincta 112, the degrader of aromatic and aliphatic compounds.</title>
        <authorList>
            <person name="Frantsuzova E."/>
            <person name="Bogun A."/>
            <person name="Delegan Y."/>
        </authorList>
    </citation>
    <scope>NUCLEOTIDE SEQUENCE</scope>
    <source>
        <strain evidence="2">112</strain>
        <plasmid evidence="2">p1517_part_1</plasmid>
    </source>
</reference>
<accession>A0AAW6RDR2</accession>
<dbReference type="RefSeq" id="WP_269554777.1">
    <property type="nucleotide sequence ID" value="NZ_CP178555.1"/>
</dbReference>
<geneLocation type="plasmid" evidence="2">
    <name>p1517_part_1</name>
</geneLocation>
<feature type="region of interest" description="Disordered" evidence="1">
    <location>
        <begin position="1"/>
        <end position="24"/>
    </location>
</feature>
<sequence>MTESENTHRAFGRRRRRNHPGGRDERIVLKVSPAEDAELRARAEDAGMTVQRFLVSGALSPAGGVPVNHAEKVAAWKDATEIRNLLSGIAVNMNQIARHANSERAVPADFEAAVDAVHRASDRVRNAFGEVFAVSFPAKKKADADGERDTPSGPITAAEGEGWSV</sequence>
<keyword evidence="2" id="KW-0614">Plasmid</keyword>
<gene>
    <name evidence="2" type="primary">mobC</name>
    <name evidence="2" type="ORF">QBL07_19165</name>
</gene>
<feature type="compositionally biased region" description="Basic residues" evidence="1">
    <location>
        <begin position="10"/>
        <end position="20"/>
    </location>
</feature>
<comment type="caution">
    <text evidence="2">The sequence shown here is derived from an EMBL/GenBank/DDBJ whole genome shotgun (WGS) entry which is preliminary data.</text>
</comment>
<evidence type="ECO:0000313" key="2">
    <source>
        <dbReference type="EMBL" id="MDG6782942.1"/>
    </source>
</evidence>
<dbReference type="Pfam" id="PF21983">
    <property type="entry name" value="NikA-like"/>
    <property type="match status" value="1"/>
</dbReference>
<dbReference type="EMBL" id="JARUXG010000015">
    <property type="protein sequence ID" value="MDG6782942.1"/>
    <property type="molecule type" value="Genomic_DNA"/>
</dbReference>
<feature type="region of interest" description="Disordered" evidence="1">
    <location>
        <begin position="139"/>
        <end position="165"/>
    </location>
</feature>
<organism evidence="2">
    <name type="scientific">Gordonia rubripertincta</name>
    <name type="common">Rhodococcus corallinus</name>
    <dbReference type="NCBI Taxonomy" id="36822"/>
    <lineage>
        <taxon>Bacteria</taxon>
        <taxon>Bacillati</taxon>
        <taxon>Actinomycetota</taxon>
        <taxon>Actinomycetes</taxon>
        <taxon>Mycobacteriales</taxon>
        <taxon>Gordoniaceae</taxon>
        <taxon>Gordonia</taxon>
    </lineage>
</organism>
<name>A0AAW6RDR2_GORRU</name>